<accession>A0A939NBX3</accession>
<dbReference type="AlphaFoldDB" id="A0A939NBX3"/>
<sequence>MDRAGDATNALGYEEGDIGSSVDYFVPMATVVSELLVTTHVKCCNPPGLSQMLMIQ</sequence>
<dbReference type="EMBL" id="JAGETQ010000016">
    <property type="protein sequence ID" value="MBO1915980.1"/>
    <property type="molecule type" value="Genomic_DNA"/>
</dbReference>
<evidence type="ECO:0000313" key="2">
    <source>
        <dbReference type="Proteomes" id="UP000664477"/>
    </source>
</evidence>
<name>A0A939NBX3_PRORE</name>
<protein>
    <submittedName>
        <fullName evidence="1">Uncharacterized protein</fullName>
    </submittedName>
</protein>
<dbReference type="Proteomes" id="UP000664477">
    <property type="component" value="Unassembled WGS sequence"/>
</dbReference>
<gene>
    <name evidence="1" type="ORF">J4727_05040</name>
</gene>
<comment type="caution">
    <text evidence="1">The sequence shown here is derived from an EMBL/GenBank/DDBJ whole genome shotgun (WGS) entry which is preliminary data.</text>
</comment>
<reference evidence="1" key="1">
    <citation type="submission" date="2021-03" db="EMBL/GenBank/DDBJ databases">
        <title>Molecular epidemiology and mechanisms of colistin and carbapenem resistance in Enterobacteriaceae from clinical isolates, the environment and porcine samples in Pretoria, South Africa.</title>
        <authorList>
            <person name="Bogoshi D."/>
            <person name="Mbelle N.M."/>
            <person name="Naidoo V."/>
            <person name="Osei Sekyere J."/>
        </authorList>
    </citation>
    <scope>NUCLEOTIDE SEQUENCE</scope>
    <source>
        <strain evidence="1">C052</strain>
    </source>
</reference>
<evidence type="ECO:0000313" key="1">
    <source>
        <dbReference type="EMBL" id="MBO1915980.1"/>
    </source>
</evidence>
<organism evidence="1 2">
    <name type="scientific">Providencia rettgeri</name>
    <dbReference type="NCBI Taxonomy" id="587"/>
    <lineage>
        <taxon>Bacteria</taxon>
        <taxon>Pseudomonadati</taxon>
        <taxon>Pseudomonadota</taxon>
        <taxon>Gammaproteobacteria</taxon>
        <taxon>Enterobacterales</taxon>
        <taxon>Morganellaceae</taxon>
        <taxon>Providencia</taxon>
    </lineage>
</organism>
<proteinExistence type="predicted"/>